<evidence type="ECO:0000313" key="6">
    <source>
        <dbReference type="RefSeq" id="XP_070630553.1"/>
    </source>
</evidence>
<reference evidence="6" key="1">
    <citation type="submission" date="2025-08" db="UniProtKB">
        <authorList>
            <consortium name="RefSeq"/>
        </authorList>
    </citation>
    <scope>IDENTIFICATION</scope>
    <source>
        <tissue evidence="6">Blood</tissue>
    </source>
</reference>
<dbReference type="CDD" id="cd00051">
    <property type="entry name" value="EFh"/>
    <property type="match status" value="1"/>
</dbReference>
<dbReference type="PROSITE" id="PS50222">
    <property type="entry name" value="EF_HAND_2"/>
    <property type="match status" value="1"/>
</dbReference>
<protein>
    <submittedName>
        <fullName evidence="6">Spermatogenesis-associated protein 21-like</fullName>
    </submittedName>
</protein>
<name>A0ABM4R4X4_BOSIN</name>
<gene>
    <name evidence="6" type="primary">LOC139177786</name>
</gene>
<evidence type="ECO:0000256" key="2">
    <source>
        <dbReference type="ARBA" id="ARBA00022837"/>
    </source>
</evidence>
<accession>A0ABM4R4X4</accession>
<evidence type="ECO:0000256" key="1">
    <source>
        <dbReference type="ARBA" id="ARBA00022723"/>
    </source>
</evidence>
<dbReference type="RefSeq" id="XP_070630553.1">
    <property type="nucleotide sequence ID" value="XM_070774452.1"/>
</dbReference>
<feature type="region of interest" description="Disordered" evidence="3">
    <location>
        <begin position="1"/>
        <end position="79"/>
    </location>
</feature>
<dbReference type="Pfam" id="PF13833">
    <property type="entry name" value="EF-hand_8"/>
    <property type="match status" value="1"/>
</dbReference>
<dbReference type="PANTHER" id="PTHR47500:SF4">
    <property type="entry name" value="EF-HAND CALCIUM BINDING DOMAIN 15"/>
    <property type="match status" value="1"/>
</dbReference>
<evidence type="ECO:0000313" key="5">
    <source>
        <dbReference type="Proteomes" id="UP001652663"/>
    </source>
</evidence>
<sequence length="325" mass="35934">MKKRCRVVQIHPKPSLGDCRPGGQAQPPSMQLCLSGSRGRKTKRSPSAKRTSRPPQKPQRLLTQDPGEEQASRTQKGRLQQCATFLTRKEPAAALTTGAEQASQRTRQLKGLEATHTVQSDPQTRSQRGSFADKNLLPLTARQLAAFQDVFKLFSSSPTGSVDMRSMKAALSNVGVQLSPQEMCEALRQADLDGDGTVSFKDFLGVLTDSHRLAQCLGKVRNSWAYDPQGLQTLFLEMLFKLMSLGYVPFKSVREVMRWAQLDPASRPKIGGADSRCRSPQMSLPQRGEPEFWVSFLGAELPPIRFLSHFSFLTGEMKRTGGDAV</sequence>
<dbReference type="InterPro" id="IPR011992">
    <property type="entry name" value="EF-hand-dom_pair"/>
</dbReference>
<dbReference type="PROSITE" id="PS00018">
    <property type="entry name" value="EF_HAND_1"/>
    <property type="match status" value="1"/>
</dbReference>
<dbReference type="InterPro" id="IPR018247">
    <property type="entry name" value="EF_Hand_1_Ca_BS"/>
</dbReference>
<feature type="domain" description="EF-hand" evidence="4">
    <location>
        <begin position="178"/>
        <end position="213"/>
    </location>
</feature>
<feature type="compositionally biased region" description="Basic residues" evidence="3">
    <location>
        <begin position="38"/>
        <end position="52"/>
    </location>
</feature>
<organism evidence="5 6">
    <name type="scientific">Bos indicus</name>
    <name type="common">Zebu</name>
    <dbReference type="NCBI Taxonomy" id="9915"/>
    <lineage>
        <taxon>Eukaryota</taxon>
        <taxon>Metazoa</taxon>
        <taxon>Chordata</taxon>
        <taxon>Craniata</taxon>
        <taxon>Vertebrata</taxon>
        <taxon>Euteleostomi</taxon>
        <taxon>Mammalia</taxon>
        <taxon>Eutheria</taxon>
        <taxon>Laurasiatheria</taxon>
        <taxon>Artiodactyla</taxon>
        <taxon>Ruminantia</taxon>
        <taxon>Pecora</taxon>
        <taxon>Bovidae</taxon>
        <taxon>Bovinae</taxon>
        <taxon>Bos</taxon>
    </lineage>
</organism>
<dbReference type="Proteomes" id="UP001652663">
    <property type="component" value="Chromosome 19"/>
</dbReference>
<evidence type="ECO:0000259" key="4">
    <source>
        <dbReference type="PROSITE" id="PS50222"/>
    </source>
</evidence>
<dbReference type="Gene3D" id="1.10.238.10">
    <property type="entry name" value="EF-hand"/>
    <property type="match status" value="1"/>
</dbReference>
<dbReference type="InterPro" id="IPR043520">
    <property type="entry name" value="SPT21"/>
</dbReference>
<evidence type="ECO:0000256" key="3">
    <source>
        <dbReference type="SAM" id="MobiDB-lite"/>
    </source>
</evidence>
<keyword evidence="2" id="KW-0106">Calcium</keyword>
<keyword evidence="5" id="KW-1185">Reference proteome</keyword>
<dbReference type="PANTHER" id="PTHR47500">
    <property type="entry name" value="EF-HAND CALCIUM-BINDING DOMAIN-CONTAINING PROTEIN"/>
    <property type="match status" value="1"/>
</dbReference>
<keyword evidence="1" id="KW-0479">Metal-binding</keyword>
<proteinExistence type="predicted"/>
<dbReference type="SUPFAM" id="SSF47473">
    <property type="entry name" value="EF-hand"/>
    <property type="match status" value="1"/>
</dbReference>
<dbReference type="GeneID" id="139177786"/>
<dbReference type="InterPro" id="IPR002048">
    <property type="entry name" value="EF_hand_dom"/>
</dbReference>